<dbReference type="Gene3D" id="3.50.50.60">
    <property type="entry name" value="FAD/NAD(P)-binding domain"/>
    <property type="match status" value="1"/>
</dbReference>
<evidence type="ECO:0000313" key="3">
    <source>
        <dbReference type="Proteomes" id="UP001500755"/>
    </source>
</evidence>
<dbReference type="EMBL" id="BAAANO010000006">
    <property type="protein sequence ID" value="GAA2001449.1"/>
    <property type="molecule type" value="Genomic_DNA"/>
</dbReference>
<organism evidence="2 3">
    <name type="scientific">Brevibacterium samyangense</name>
    <dbReference type="NCBI Taxonomy" id="366888"/>
    <lineage>
        <taxon>Bacteria</taxon>
        <taxon>Bacillati</taxon>
        <taxon>Actinomycetota</taxon>
        <taxon>Actinomycetes</taxon>
        <taxon>Micrococcales</taxon>
        <taxon>Brevibacteriaceae</taxon>
        <taxon>Brevibacterium</taxon>
    </lineage>
</organism>
<comment type="caution">
    <text evidence="2">The sequence shown here is derived from an EMBL/GenBank/DDBJ whole genome shotgun (WGS) entry which is preliminary data.</text>
</comment>
<protein>
    <recommendedName>
        <fullName evidence="1">FAD dependent oxidoreductase domain-containing protein</fullName>
    </recommendedName>
</protein>
<feature type="domain" description="FAD dependent oxidoreductase" evidence="1">
    <location>
        <begin position="4"/>
        <end position="110"/>
    </location>
</feature>
<gene>
    <name evidence="2" type="ORF">GCM10009755_07350</name>
</gene>
<proteinExistence type="predicted"/>
<reference evidence="3" key="1">
    <citation type="journal article" date="2019" name="Int. J. Syst. Evol. Microbiol.">
        <title>The Global Catalogue of Microorganisms (GCM) 10K type strain sequencing project: providing services to taxonomists for standard genome sequencing and annotation.</title>
        <authorList>
            <consortium name="The Broad Institute Genomics Platform"/>
            <consortium name="The Broad Institute Genome Sequencing Center for Infectious Disease"/>
            <person name="Wu L."/>
            <person name="Ma J."/>
        </authorList>
    </citation>
    <scope>NUCLEOTIDE SEQUENCE [LARGE SCALE GENOMIC DNA]</scope>
    <source>
        <strain evidence="3">JCM 14546</strain>
    </source>
</reference>
<dbReference type="InterPro" id="IPR036188">
    <property type="entry name" value="FAD/NAD-bd_sf"/>
</dbReference>
<dbReference type="SUPFAM" id="SSF51905">
    <property type="entry name" value="FAD/NAD(P)-binding domain"/>
    <property type="match status" value="1"/>
</dbReference>
<accession>A0ABP5EL91</accession>
<name>A0ABP5EL91_9MICO</name>
<keyword evidence="3" id="KW-1185">Reference proteome</keyword>
<dbReference type="Proteomes" id="UP001500755">
    <property type="component" value="Unassembled WGS sequence"/>
</dbReference>
<dbReference type="Gene3D" id="3.30.9.10">
    <property type="entry name" value="D-Amino Acid Oxidase, subunit A, domain 2"/>
    <property type="match status" value="1"/>
</dbReference>
<dbReference type="Pfam" id="PF01266">
    <property type="entry name" value="DAO"/>
    <property type="match status" value="1"/>
</dbReference>
<sequence length="144" mass="14932">MTEVGIEHALLTAEEAAERWPGIRTNGPAMWHASAGVIDAQTTVRTMVDAAVELGAALFTGFTVASVTRSGAGFTVTATADSTAAVSVVNASHVIVAAGGFLPGLLGELSLPSGFLAALPTFEVRQEMAFHFPYANPDEAMDWP</sequence>
<evidence type="ECO:0000259" key="1">
    <source>
        <dbReference type="Pfam" id="PF01266"/>
    </source>
</evidence>
<dbReference type="InterPro" id="IPR006076">
    <property type="entry name" value="FAD-dep_OxRdtase"/>
</dbReference>
<evidence type="ECO:0000313" key="2">
    <source>
        <dbReference type="EMBL" id="GAA2001449.1"/>
    </source>
</evidence>